<dbReference type="PANTHER" id="PTHR14742:SF0">
    <property type="entry name" value="RIBONUCLEASE P PROTEIN SUBUNIT P21"/>
    <property type="match status" value="1"/>
</dbReference>
<protein>
    <submittedName>
        <fullName evidence="5">Ribonuclease P protein subunit p21</fullName>
    </submittedName>
</protein>
<dbReference type="STRING" id="178035.A0A154PJY6"/>
<dbReference type="Proteomes" id="UP000076502">
    <property type="component" value="Unassembled WGS sequence"/>
</dbReference>
<name>A0A154PJY6_DUFNO</name>
<dbReference type="GO" id="GO:0008033">
    <property type="term" value="P:tRNA processing"/>
    <property type="evidence" value="ECO:0007669"/>
    <property type="project" value="UniProtKB-KW"/>
</dbReference>
<evidence type="ECO:0000313" key="5">
    <source>
        <dbReference type="EMBL" id="KZC12191.1"/>
    </source>
</evidence>
<dbReference type="AlphaFoldDB" id="A0A154PJY6"/>
<dbReference type="Gene3D" id="6.20.50.20">
    <property type="match status" value="1"/>
</dbReference>
<comment type="similarity">
    <text evidence="4">Belongs to the eukaryotic/archaeal RNase P protein component 4 family.</text>
</comment>
<organism evidence="5 6">
    <name type="scientific">Dufourea novaeangliae</name>
    <name type="common">Sweat bee</name>
    <dbReference type="NCBI Taxonomy" id="178035"/>
    <lineage>
        <taxon>Eukaryota</taxon>
        <taxon>Metazoa</taxon>
        <taxon>Ecdysozoa</taxon>
        <taxon>Arthropoda</taxon>
        <taxon>Hexapoda</taxon>
        <taxon>Insecta</taxon>
        <taxon>Pterygota</taxon>
        <taxon>Neoptera</taxon>
        <taxon>Endopterygota</taxon>
        <taxon>Hymenoptera</taxon>
        <taxon>Apocrita</taxon>
        <taxon>Aculeata</taxon>
        <taxon>Apoidea</taxon>
        <taxon>Anthophila</taxon>
        <taxon>Halictidae</taxon>
        <taxon>Rophitinae</taxon>
        <taxon>Dufourea</taxon>
    </lineage>
</organism>
<sequence length="147" mass="16509">DSDTKVCQGKNIFERMNYLYQASYLMALKNRVAASYYGNIMTGCAKKSVLRIESDIKRTICKCCQSPLIPGETAKVRLVSKPVKGVKSTCLICLGVKKYATKKGYKLWIEQDKSVIQIYNYVPTSEVVKIKPKSLDKGNCTYTEGTK</sequence>
<gene>
    <name evidence="5" type="ORF">WN55_03895</name>
</gene>
<proteinExistence type="inferred from homology"/>
<keyword evidence="3" id="KW-0862">Zinc</keyword>
<dbReference type="OrthoDB" id="128536at2759"/>
<keyword evidence="1" id="KW-0819">tRNA processing</keyword>
<feature type="non-terminal residue" evidence="5">
    <location>
        <position position="1"/>
    </location>
</feature>
<keyword evidence="2" id="KW-0479">Metal-binding</keyword>
<evidence type="ECO:0000256" key="2">
    <source>
        <dbReference type="ARBA" id="ARBA00022723"/>
    </source>
</evidence>
<dbReference type="InterPro" id="IPR007175">
    <property type="entry name" value="Rpr2/Snm1/Rpp21"/>
</dbReference>
<keyword evidence="6" id="KW-1185">Reference proteome</keyword>
<evidence type="ECO:0000313" key="6">
    <source>
        <dbReference type="Proteomes" id="UP000076502"/>
    </source>
</evidence>
<dbReference type="PANTHER" id="PTHR14742">
    <property type="entry name" value="RIBONUCLEASE P SUBUNIT P21"/>
    <property type="match status" value="1"/>
</dbReference>
<accession>A0A154PJY6</accession>
<dbReference type="Pfam" id="PF04032">
    <property type="entry name" value="Rpr2"/>
    <property type="match status" value="1"/>
</dbReference>
<evidence type="ECO:0000256" key="4">
    <source>
        <dbReference type="ARBA" id="ARBA00038402"/>
    </source>
</evidence>
<dbReference type="GO" id="GO:0046872">
    <property type="term" value="F:metal ion binding"/>
    <property type="evidence" value="ECO:0007669"/>
    <property type="project" value="UniProtKB-KW"/>
</dbReference>
<evidence type="ECO:0000256" key="1">
    <source>
        <dbReference type="ARBA" id="ARBA00022694"/>
    </source>
</evidence>
<evidence type="ECO:0000256" key="3">
    <source>
        <dbReference type="ARBA" id="ARBA00022833"/>
    </source>
</evidence>
<dbReference type="GO" id="GO:0005655">
    <property type="term" value="C:nucleolar ribonuclease P complex"/>
    <property type="evidence" value="ECO:0007669"/>
    <property type="project" value="TreeGrafter"/>
</dbReference>
<dbReference type="EMBL" id="KQ434942">
    <property type="protein sequence ID" value="KZC12191.1"/>
    <property type="molecule type" value="Genomic_DNA"/>
</dbReference>
<reference evidence="5 6" key="1">
    <citation type="submission" date="2015-07" db="EMBL/GenBank/DDBJ databases">
        <title>The genome of Dufourea novaeangliae.</title>
        <authorList>
            <person name="Pan H."/>
            <person name="Kapheim K."/>
        </authorList>
    </citation>
    <scope>NUCLEOTIDE SEQUENCE [LARGE SCALE GENOMIC DNA]</scope>
    <source>
        <strain evidence="5">0120121106</strain>
        <tissue evidence="5">Whole body</tissue>
    </source>
</reference>